<reference evidence="1" key="5">
    <citation type="journal article" date="2021" name="G3 (Bethesda)">
        <title>Aegilops tauschii genome assembly Aet v5.0 features greater sequence contiguity and improved annotation.</title>
        <authorList>
            <person name="Wang L."/>
            <person name="Zhu T."/>
            <person name="Rodriguez J.C."/>
            <person name="Deal K.R."/>
            <person name="Dubcovsky J."/>
            <person name="McGuire P.E."/>
            <person name="Lux T."/>
            <person name="Spannagl M."/>
            <person name="Mayer K.F.X."/>
            <person name="Baldrich P."/>
            <person name="Meyers B.C."/>
            <person name="Huo N."/>
            <person name="Gu Y.Q."/>
            <person name="Zhou H."/>
            <person name="Devos K.M."/>
            <person name="Bennetzen J.L."/>
            <person name="Unver T."/>
            <person name="Budak H."/>
            <person name="Gulick P.J."/>
            <person name="Galiba G."/>
            <person name="Kalapos B."/>
            <person name="Nelson D.R."/>
            <person name="Li P."/>
            <person name="You F.M."/>
            <person name="Luo M.C."/>
            <person name="Dvorak J."/>
        </authorList>
    </citation>
    <scope>NUCLEOTIDE SEQUENCE [LARGE SCALE GENOMIC DNA]</scope>
    <source>
        <strain evidence="1">cv. AL8/78</strain>
    </source>
</reference>
<reference evidence="1" key="3">
    <citation type="journal article" date="2017" name="Nature">
        <title>Genome sequence of the progenitor of the wheat D genome Aegilops tauschii.</title>
        <authorList>
            <person name="Luo M.C."/>
            <person name="Gu Y.Q."/>
            <person name="Puiu D."/>
            <person name="Wang H."/>
            <person name="Twardziok S.O."/>
            <person name="Deal K.R."/>
            <person name="Huo N."/>
            <person name="Zhu T."/>
            <person name="Wang L."/>
            <person name="Wang Y."/>
            <person name="McGuire P.E."/>
            <person name="Liu S."/>
            <person name="Long H."/>
            <person name="Ramasamy R.K."/>
            <person name="Rodriguez J.C."/>
            <person name="Van S.L."/>
            <person name="Yuan L."/>
            <person name="Wang Z."/>
            <person name="Xia Z."/>
            <person name="Xiao L."/>
            <person name="Anderson O.D."/>
            <person name="Ouyang S."/>
            <person name="Liang Y."/>
            <person name="Zimin A.V."/>
            <person name="Pertea G."/>
            <person name="Qi P."/>
            <person name="Bennetzen J.L."/>
            <person name="Dai X."/>
            <person name="Dawson M.W."/>
            <person name="Muller H.G."/>
            <person name="Kugler K."/>
            <person name="Rivarola-Duarte L."/>
            <person name="Spannagl M."/>
            <person name="Mayer K.F.X."/>
            <person name="Lu F.H."/>
            <person name="Bevan M.W."/>
            <person name="Leroy P."/>
            <person name="Li P."/>
            <person name="You F.M."/>
            <person name="Sun Q."/>
            <person name="Liu Z."/>
            <person name="Lyons E."/>
            <person name="Wicker T."/>
            <person name="Salzberg S.L."/>
            <person name="Devos K.M."/>
            <person name="Dvorak J."/>
        </authorList>
    </citation>
    <scope>NUCLEOTIDE SEQUENCE [LARGE SCALE GENOMIC DNA]</scope>
    <source>
        <strain evidence="1">cv. AL8/78</strain>
    </source>
</reference>
<dbReference type="AlphaFoldDB" id="A0A453CGG6"/>
<dbReference type="Proteomes" id="UP000015105">
    <property type="component" value="Chromosome 2D"/>
</dbReference>
<dbReference type="EnsemblPlants" id="AET2Gv20838800.1">
    <property type="protein sequence ID" value="AET2Gv20838800.1"/>
    <property type="gene ID" value="AET2Gv20838800"/>
</dbReference>
<evidence type="ECO:0000313" key="1">
    <source>
        <dbReference type="EnsemblPlants" id="AET2Gv20838800.1"/>
    </source>
</evidence>
<dbReference type="STRING" id="200361.A0A453CGG6"/>
<name>A0A453CGG6_AEGTS</name>
<reference evidence="2" key="2">
    <citation type="journal article" date="2017" name="Nat. Plants">
        <title>The Aegilops tauschii genome reveals multiple impacts of transposons.</title>
        <authorList>
            <person name="Zhao G."/>
            <person name="Zou C."/>
            <person name="Li K."/>
            <person name="Wang K."/>
            <person name="Li T."/>
            <person name="Gao L."/>
            <person name="Zhang X."/>
            <person name="Wang H."/>
            <person name="Yang Z."/>
            <person name="Liu X."/>
            <person name="Jiang W."/>
            <person name="Mao L."/>
            <person name="Kong X."/>
            <person name="Jiao Y."/>
            <person name="Jia J."/>
        </authorList>
    </citation>
    <scope>NUCLEOTIDE SEQUENCE [LARGE SCALE GENOMIC DNA]</scope>
    <source>
        <strain evidence="2">cv. AL8/78</strain>
    </source>
</reference>
<evidence type="ECO:0000313" key="2">
    <source>
        <dbReference type="Proteomes" id="UP000015105"/>
    </source>
</evidence>
<keyword evidence="2" id="KW-1185">Reference proteome</keyword>
<accession>A0A453CGG6</accession>
<dbReference type="Gramene" id="AET2Gv20838800.1">
    <property type="protein sequence ID" value="AET2Gv20838800.1"/>
    <property type="gene ID" value="AET2Gv20838800"/>
</dbReference>
<dbReference type="PANTHER" id="PTHR34538:SF13">
    <property type="entry name" value="OS02G0637200 PROTEIN"/>
    <property type="match status" value="1"/>
</dbReference>
<sequence length="92" mass="10362">HTPLLPQSRKTSSGLRAETCPNSEAMVAAAEAAGVTVVAGRRSKCFTRSLYWRLRAALRRLHSERGRWRRQQLCFHYDALSYSLNFDDGHGG</sequence>
<protein>
    <submittedName>
        <fullName evidence="1">Uncharacterized protein</fullName>
    </submittedName>
</protein>
<dbReference type="PANTHER" id="PTHR34538">
    <property type="entry name" value="EXPRESSED PROTEIN"/>
    <property type="match status" value="1"/>
</dbReference>
<reference evidence="1" key="4">
    <citation type="submission" date="2019-03" db="UniProtKB">
        <authorList>
            <consortium name="EnsemblPlants"/>
        </authorList>
    </citation>
    <scope>IDENTIFICATION</scope>
</reference>
<organism evidence="1 2">
    <name type="scientific">Aegilops tauschii subsp. strangulata</name>
    <name type="common">Goatgrass</name>
    <dbReference type="NCBI Taxonomy" id="200361"/>
    <lineage>
        <taxon>Eukaryota</taxon>
        <taxon>Viridiplantae</taxon>
        <taxon>Streptophyta</taxon>
        <taxon>Embryophyta</taxon>
        <taxon>Tracheophyta</taxon>
        <taxon>Spermatophyta</taxon>
        <taxon>Magnoliopsida</taxon>
        <taxon>Liliopsida</taxon>
        <taxon>Poales</taxon>
        <taxon>Poaceae</taxon>
        <taxon>BOP clade</taxon>
        <taxon>Pooideae</taxon>
        <taxon>Triticodae</taxon>
        <taxon>Triticeae</taxon>
        <taxon>Triticinae</taxon>
        <taxon>Aegilops</taxon>
    </lineage>
</organism>
<proteinExistence type="predicted"/>
<reference evidence="2" key="1">
    <citation type="journal article" date="2014" name="Science">
        <title>Ancient hybridizations among the ancestral genomes of bread wheat.</title>
        <authorList>
            <consortium name="International Wheat Genome Sequencing Consortium,"/>
            <person name="Marcussen T."/>
            <person name="Sandve S.R."/>
            <person name="Heier L."/>
            <person name="Spannagl M."/>
            <person name="Pfeifer M."/>
            <person name="Jakobsen K.S."/>
            <person name="Wulff B.B."/>
            <person name="Steuernagel B."/>
            <person name="Mayer K.F."/>
            <person name="Olsen O.A."/>
        </authorList>
    </citation>
    <scope>NUCLEOTIDE SEQUENCE [LARGE SCALE GENOMIC DNA]</scope>
    <source>
        <strain evidence="2">cv. AL8/78</strain>
    </source>
</reference>